<dbReference type="GO" id="GO:0001533">
    <property type="term" value="C:cornified envelope"/>
    <property type="evidence" value="ECO:0007669"/>
    <property type="project" value="TreeGrafter"/>
</dbReference>
<proteinExistence type="predicted"/>
<feature type="compositionally biased region" description="Low complexity" evidence="1">
    <location>
        <begin position="143"/>
        <end position="158"/>
    </location>
</feature>
<feature type="compositionally biased region" description="Basic and acidic residues" evidence="1">
    <location>
        <begin position="41"/>
        <end position="51"/>
    </location>
</feature>
<name>A0A7N5JMZ2_AILME</name>
<dbReference type="GO" id="GO:0036457">
    <property type="term" value="C:keratohyalin granule"/>
    <property type="evidence" value="ECO:0007669"/>
    <property type="project" value="TreeGrafter"/>
</dbReference>
<feature type="compositionally biased region" description="Basic and acidic residues" evidence="1">
    <location>
        <begin position="24"/>
        <end position="33"/>
    </location>
</feature>
<reference evidence="2" key="3">
    <citation type="submission" date="2025-09" db="UniProtKB">
        <authorList>
            <consortium name="Ensembl"/>
        </authorList>
    </citation>
    <scope>IDENTIFICATION</scope>
</reference>
<evidence type="ECO:0000313" key="2">
    <source>
        <dbReference type="Ensembl" id="ENSAMEP00000027707.1"/>
    </source>
</evidence>
<keyword evidence="3" id="KW-1185">Reference proteome</keyword>
<sequence>MVFKLAQAYYDMTRRQNFQASEQNQKKDAYHTQDEDDDIGEDRVQEKEERIRKSRRGGKGYEQTSDSSRHARSHESQVADGEHSESGSTHHQSSTRAHRSRQSQSGHGRSSSEIRPAKKAGPRISQDSDNEVHSKYLERRFESGSGNQHGSNHGHAGNRQLRSPYGDTYSKGHTESFHSYKHSGTEYGQHSSRTRGSSVSQDSDSEGQSEYSGNDSRGAHKKTGSTSRNQHGSNHGTLKSYFFFFLKSHLRGTEITG</sequence>
<feature type="compositionally biased region" description="Polar residues" evidence="1">
    <location>
        <begin position="186"/>
        <end position="215"/>
    </location>
</feature>
<dbReference type="GO" id="GO:0005198">
    <property type="term" value="F:structural molecule activity"/>
    <property type="evidence" value="ECO:0007669"/>
    <property type="project" value="InterPro"/>
</dbReference>
<dbReference type="PANTHER" id="PTHR22571">
    <property type="entry name" value="FILAGGRIN-RELATED"/>
    <property type="match status" value="1"/>
</dbReference>
<dbReference type="GO" id="GO:0061436">
    <property type="term" value="P:establishment of skin barrier"/>
    <property type="evidence" value="ECO:0007669"/>
    <property type="project" value="TreeGrafter"/>
</dbReference>
<dbReference type="Ensembl" id="ENSAMET00000033395.1">
    <property type="protein sequence ID" value="ENSAMEP00000027707.1"/>
    <property type="gene ID" value="ENSAMEG00000029891.1"/>
</dbReference>
<dbReference type="InterPro" id="IPR052503">
    <property type="entry name" value="S100-fused_Epidermal_Struct"/>
</dbReference>
<dbReference type="InParanoid" id="A0A7N5JMZ2"/>
<dbReference type="Pfam" id="PF03516">
    <property type="entry name" value="Filaggrin"/>
    <property type="match status" value="1"/>
</dbReference>
<reference evidence="2 3" key="1">
    <citation type="journal article" date="2010" name="Nature">
        <title>The sequence and de novo assembly of the giant panda genome.</title>
        <authorList>
            <person name="Li R."/>
            <person name="Fan W."/>
            <person name="Tian G."/>
            <person name="Zhu H."/>
            <person name="He L."/>
            <person name="Cai J."/>
            <person name="Huang Q."/>
            <person name="Cai Q."/>
            <person name="Li B."/>
            <person name="Bai Y."/>
            <person name="Zhang Z."/>
            <person name="Zhang Y."/>
            <person name="Wang W."/>
            <person name="Li J."/>
            <person name="Wei F."/>
            <person name="Li H."/>
            <person name="Jian M."/>
            <person name="Li J."/>
            <person name="Zhang Z."/>
            <person name="Nielsen R."/>
            <person name="Li D."/>
            <person name="Gu W."/>
            <person name="Yang Z."/>
            <person name="Xuan Z."/>
            <person name="Ryder O.A."/>
            <person name="Leung F.C."/>
            <person name="Zhou Y."/>
            <person name="Cao J."/>
            <person name="Sun X."/>
            <person name="Fu Y."/>
            <person name="Fang X."/>
            <person name="Guo X."/>
            <person name="Wang B."/>
            <person name="Hou R."/>
            <person name="Shen F."/>
            <person name="Mu B."/>
            <person name="Ni P."/>
            <person name="Lin R."/>
            <person name="Qian W."/>
            <person name="Wang G."/>
            <person name="Yu C."/>
            <person name="Nie W."/>
            <person name="Wang J."/>
            <person name="Wu Z."/>
            <person name="Liang H."/>
            <person name="Min J."/>
            <person name="Wu Q."/>
            <person name="Cheng S."/>
            <person name="Ruan J."/>
            <person name="Wang M."/>
            <person name="Shi Z."/>
            <person name="Wen M."/>
            <person name="Liu B."/>
            <person name="Ren X."/>
            <person name="Zheng H."/>
            <person name="Dong D."/>
            <person name="Cook K."/>
            <person name="Shan G."/>
            <person name="Zhang H."/>
            <person name="Kosiol C."/>
            <person name="Xie X."/>
            <person name="Lu Z."/>
            <person name="Zheng H."/>
            <person name="Li Y."/>
            <person name="Steiner C.C."/>
            <person name="Lam T.T."/>
            <person name="Lin S."/>
            <person name="Zhang Q."/>
            <person name="Li G."/>
            <person name="Tian J."/>
            <person name="Gong T."/>
            <person name="Liu H."/>
            <person name="Zhang D."/>
            <person name="Fang L."/>
            <person name="Ye C."/>
            <person name="Zhang J."/>
            <person name="Hu W."/>
            <person name="Xu A."/>
            <person name="Ren Y."/>
            <person name="Zhang G."/>
            <person name="Bruford M.W."/>
            <person name="Li Q."/>
            <person name="Ma L."/>
            <person name="Guo Y."/>
            <person name="An N."/>
            <person name="Hu Y."/>
            <person name="Zheng Y."/>
            <person name="Shi Y."/>
            <person name="Li Z."/>
            <person name="Liu Q."/>
            <person name="Chen Y."/>
            <person name="Zhao J."/>
            <person name="Qu N."/>
            <person name="Zhao S."/>
            <person name="Tian F."/>
            <person name="Wang X."/>
            <person name="Wang H."/>
            <person name="Xu L."/>
            <person name="Liu X."/>
            <person name="Vinar T."/>
            <person name="Wang Y."/>
            <person name="Lam T.W."/>
            <person name="Yiu S.M."/>
            <person name="Liu S."/>
            <person name="Zhang H."/>
            <person name="Li D."/>
            <person name="Huang Y."/>
            <person name="Wang X."/>
            <person name="Yang G."/>
            <person name="Jiang Z."/>
            <person name="Wang J."/>
            <person name="Qin N."/>
            <person name="Li L."/>
            <person name="Li J."/>
            <person name="Bolund L."/>
            <person name="Kristiansen K."/>
            <person name="Wong G.K."/>
            <person name="Olson M."/>
            <person name="Zhang X."/>
            <person name="Li S."/>
            <person name="Yang H."/>
            <person name="Wang J."/>
            <person name="Wang J."/>
        </authorList>
    </citation>
    <scope>NUCLEOTIDE SEQUENCE [LARGE SCALE GENOMIC DNA]</scope>
</reference>
<dbReference type="GeneTree" id="ENSGT00940000170498"/>
<evidence type="ECO:0000256" key="1">
    <source>
        <dbReference type="SAM" id="MobiDB-lite"/>
    </source>
</evidence>
<accession>A0A7N5JMZ2</accession>
<protein>
    <submittedName>
        <fullName evidence="2">Uncharacterized protein</fullName>
    </submittedName>
</protein>
<feature type="region of interest" description="Disordered" evidence="1">
    <location>
        <begin position="13"/>
        <end position="235"/>
    </location>
</feature>
<dbReference type="PANTHER" id="PTHR22571:SF51">
    <property type="entry name" value="FILAGGRIN"/>
    <property type="match status" value="1"/>
</dbReference>
<feature type="compositionally biased region" description="Polar residues" evidence="1">
    <location>
        <begin position="224"/>
        <end position="235"/>
    </location>
</feature>
<dbReference type="Proteomes" id="UP000008912">
    <property type="component" value="Unassembled WGS sequence"/>
</dbReference>
<dbReference type="AlphaFoldDB" id="A0A7N5JMZ2"/>
<feature type="compositionally biased region" description="Polar residues" evidence="1">
    <location>
        <begin position="86"/>
        <end position="95"/>
    </location>
</feature>
<feature type="compositionally biased region" description="Basic and acidic residues" evidence="1">
    <location>
        <begin position="130"/>
        <end position="142"/>
    </location>
</feature>
<organism evidence="2 3">
    <name type="scientific">Ailuropoda melanoleuca</name>
    <name type="common">Giant panda</name>
    <dbReference type="NCBI Taxonomy" id="9646"/>
    <lineage>
        <taxon>Eukaryota</taxon>
        <taxon>Metazoa</taxon>
        <taxon>Chordata</taxon>
        <taxon>Craniata</taxon>
        <taxon>Vertebrata</taxon>
        <taxon>Euteleostomi</taxon>
        <taxon>Mammalia</taxon>
        <taxon>Eutheria</taxon>
        <taxon>Laurasiatheria</taxon>
        <taxon>Carnivora</taxon>
        <taxon>Caniformia</taxon>
        <taxon>Ursidae</taxon>
        <taxon>Ailuropoda</taxon>
    </lineage>
</organism>
<evidence type="ECO:0000313" key="3">
    <source>
        <dbReference type="Proteomes" id="UP000008912"/>
    </source>
</evidence>
<reference evidence="2" key="2">
    <citation type="submission" date="2025-08" db="UniProtKB">
        <authorList>
            <consortium name="Ensembl"/>
        </authorList>
    </citation>
    <scope>IDENTIFICATION</scope>
</reference>
<dbReference type="InterPro" id="IPR003303">
    <property type="entry name" value="Filaggrin"/>
</dbReference>
<feature type="compositionally biased region" description="Basic and acidic residues" evidence="1">
    <location>
        <begin position="67"/>
        <end position="85"/>
    </location>
</feature>